<evidence type="ECO:0000313" key="7">
    <source>
        <dbReference type="EMBL" id="MCG2621883.1"/>
    </source>
</evidence>
<feature type="domain" description="HTH lysR-type" evidence="6">
    <location>
        <begin position="4"/>
        <end position="60"/>
    </location>
</feature>
<dbReference type="NCBIfam" id="NF009888">
    <property type="entry name" value="PRK13348.1"/>
    <property type="match status" value="1"/>
</dbReference>
<evidence type="ECO:0000256" key="4">
    <source>
        <dbReference type="ARBA" id="ARBA00023159"/>
    </source>
</evidence>
<dbReference type="Pfam" id="PF03466">
    <property type="entry name" value="LysR_substrate"/>
    <property type="match status" value="1"/>
</dbReference>
<proteinExistence type="inferred from homology"/>
<name>A0ABS9L5M6_9MICC</name>
<protein>
    <submittedName>
        <fullName evidence="7">LysR family transcriptional regulator ArgP</fullName>
    </submittedName>
</protein>
<dbReference type="Proteomes" id="UP001165368">
    <property type="component" value="Unassembled WGS sequence"/>
</dbReference>
<comment type="similarity">
    <text evidence="1">Belongs to the LysR transcriptional regulatory family.</text>
</comment>
<dbReference type="InterPro" id="IPR017685">
    <property type="entry name" value="ArgP"/>
</dbReference>
<keyword evidence="2" id="KW-0805">Transcription regulation</keyword>
<dbReference type="Gene3D" id="3.40.190.290">
    <property type="match status" value="1"/>
</dbReference>
<evidence type="ECO:0000256" key="5">
    <source>
        <dbReference type="ARBA" id="ARBA00023163"/>
    </source>
</evidence>
<organism evidence="7 8">
    <name type="scientific">Arthrobacter hankyongi</name>
    <dbReference type="NCBI Taxonomy" id="2904801"/>
    <lineage>
        <taxon>Bacteria</taxon>
        <taxon>Bacillati</taxon>
        <taxon>Actinomycetota</taxon>
        <taxon>Actinomycetes</taxon>
        <taxon>Micrococcales</taxon>
        <taxon>Micrococcaceae</taxon>
        <taxon>Arthrobacter</taxon>
    </lineage>
</organism>
<reference evidence="7" key="1">
    <citation type="submission" date="2022-01" db="EMBL/GenBank/DDBJ databases">
        <authorList>
            <person name="Jo J.-H."/>
            <person name="Im W.-T."/>
        </authorList>
    </citation>
    <scope>NUCLEOTIDE SEQUENCE</scope>
    <source>
        <strain evidence="7">I2-34</strain>
    </source>
</reference>
<dbReference type="PROSITE" id="PS50931">
    <property type="entry name" value="HTH_LYSR"/>
    <property type="match status" value="1"/>
</dbReference>
<keyword evidence="4" id="KW-0010">Activator</keyword>
<dbReference type="Gene3D" id="1.10.10.10">
    <property type="entry name" value="Winged helix-like DNA-binding domain superfamily/Winged helix DNA-binding domain"/>
    <property type="match status" value="1"/>
</dbReference>
<dbReference type="InterPro" id="IPR000847">
    <property type="entry name" value="LysR_HTH_N"/>
</dbReference>
<evidence type="ECO:0000256" key="3">
    <source>
        <dbReference type="ARBA" id="ARBA00023125"/>
    </source>
</evidence>
<dbReference type="InterPro" id="IPR005119">
    <property type="entry name" value="LysR_subst-bd"/>
</dbReference>
<dbReference type="SUPFAM" id="SSF46785">
    <property type="entry name" value="Winged helix' DNA-binding domain"/>
    <property type="match status" value="1"/>
</dbReference>
<sequence length="309" mass="33182">MKDFQFEHLATFAAVVEYGTFEAAARQLQVTASAVSQRIKAMEQAAGRVLLQRSVPVVATAAGEPVMRLARQVRQLQADTARELAGGGAAVTLPLAVNADSLATWFLPVLARLPRDAGASFELHREDEQHSADLLRAGRVMAAVTAAPAKIQGCTVEALGSLRYRAVASPEFLAQHQPRDAGTARLGWLGRAPVVDFDRKDELQSRFFRRLTGRVLEAPRHYVPASAEFAGAVRLGLGWALLPEQQCLADLEQGTLRELAPESPVDVPLFWQRWKIGSALLDGLTAVVRGTAAQALRPPAGNAGTAVQA</sequence>
<dbReference type="InterPro" id="IPR036390">
    <property type="entry name" value="WH_DNA-bd_sf"/>
</dbReference>
<evidence type="ECO:0000313" key="8">
    <source>
        <dbReference type="Proteomes" id="UP001165368"/>
    </source>
</evidence>
<comment type="caution">
    <text evidence="7">The sequence shown here is derived from an EMBL/GenBank/DDBJ whole genome shotgun (WGS) entry which is preliminary data.</text>
</comment>
<dbReference type="EMBL" id="JAKLTQ010000004">
    <property type="protein sequence ID" value="MCG2621883.1"/>
    <property type="molecule type" value="Genomic_DNA"/>
</dbReference>
<dbReference type="InterPro" id="IPR036388">
    <property type="entry name" value="WH-like_DNA-bd_sf"/>
</dbReference>
<dbReference type="PANTHER" id="PTHR30579:SF2">
    <property type="entry name" value="HTH-TYPE TRANSCRIPTIONAL REGULATOR ARGP"/>
    <property type="match status" value="1"/>
</dbReference>
<keyword evidence="5" id="KW-0804">Transcription</keyword>
<gene>
    <name evidence="7" type="ORF">LVY72_08120</name>
</gene>
<dbReference type="InterPro" id="IPR050176">
    <property type="entry name" value="LTTR"/>
</dbReference>
<keyword evidence="8" id="KW-1185">Reference proteome</keyword>
<dbReference type="NCBIfam" id="TIGR03298">
    <property type="entry name" value="argP"/>
    <property type="match status" value="1"/>
</dbReference>
<keyword evidence="3" id="KW-0238">DNA-binding</keyword>
<accession>A0ABS9L5M6</accession>
<dbReference type="SUPFAM" id="SSF53850">
    <property type="entry name" value="Periplasmic binding protein-like II"/>
    <property type="match status" value="1"/>
</dbReference>
<evidence type="ECO:0000256" key="2">
    <source>
        <dbReference type="ARBA" id="ARBA00023015"/>
    </source>
</evidence>
<dbReference type="Pfam" id="PF00126">
    <property type="entry name" value="HTH_1"/>
    <property type="match status" value="1"/>
</dbReference>
<dbReference type="RefSeq" id="WP_237819542.1">
    <property type="nucleotide sequence ID" value="NZ_JAKLTQ010000004.1"/>
</dbReference>
<evidence type="ECO:0000259" key="6">
    <source>
        <dbReference type="PROSITE" id="PS50931"/>
    </source>
</evidence>
<dbReference type="PANTHER" id="PTHR30579">
    <property type="entry name" value="TRANSCRIPTIONAL REGULATOR"/>
    <property type="match status" value="1"/>
</dbReference>
<evidence type="ECO:0000256" key="1">
    <source>
        <dbReference type="ARBA" id="ARBA00009437"/>
    </source>
</evidence>
<dbReference type="NCBIfam" id="NF002964">
    <property type="entry name" value="PRK03635.1"/>
    <property type="match status" value="1"/>
</dbReference>